<dbReference type="Pfam" id="PF02171">
    <property type="entry name" value="Piwi"/>
    <property type="match status" value="1"/>
</dbReference>
<dbReference type="Proteomes" id="UP000799421">
    <property type="component" value="Unassembled WGS sequence"/>
</dbReference>
<dbReference type="Gene3D" id="3.40.50.2300">
    <property type="match status" value="1"/>
</dbReference>
<dbReference type="Pfam" id="PF16488">
    <property type="entry name" value="ArgoL2"/>
    <property type="match status" value="1"/>
</dbReference>
<comment type="similarity">
    <text evidence="1">Belongs to the argonaute family.</text>
</comment>
<dbReference type="Gene3D" id="3.30.420.10">
    <property type="entry name" value="Ribonuclease H-like superfamily/Ribonuclease H"/>
    <property type="match status" value="1"/>
</dbReference>
<dbReference type="GO" id="GO:0003723">
    <property type="term" value="F:RNA binding"/>
    <property type="evidence" value="ECO:0007669"/>
    <property type="project" value="InterPro"/>
</dbReference>
<dbReference type="Pfam" id="PF02170">
    <property type="entry name" value="PAZ"/>
    <property type="match status" value="1"/>
</dbReference>
<evidence type="ECO:0000256" key="1">
    <source>
        <dbReference type="RuleBase" id="RU361178"/>
    </source>
</evidence>
<evidence type="ECO:0000313" key="5">
    <source>
        <dbReference type="EMBL" id="KAF2864177.1"/>
    </source>
</evidence>
<dbReference type="InterPro" id="IPR036397">
    <property type="entry name" value="RNaseH_sf"/>
</dbReference>
<dbReference type="SMART" id="SM00950">
    <property type="entry name" value="Piwi"/>
    <property type="match status" value="1"/>
</dbReference>
<dbReference type="InterPro" id="IPR032474">
    <property type="entry name" value="Argonaute_N"/>
</dbReference>
<dbReference type="SUPFAM" id="SSF101690">
    <property type="entry name" value="PAZ domain"/>
    <property type="match status" value="1"/>
</dbReference>
<dbReference type="CDD" id="cd04657">
    <property type="entry name" value="Piwi_ago-like"/>
    <property type="match status" value="1"/>
</dbReference>
<dbReference type="Pfam" id="PF16486">
    <property type="entry name" value="ArgoN"/>
    <property type="match status" value="1"/>
</dbReference>
<dbReference type="EMBL" id="MU005958">
    <property type="protein sequence ID" value="KAF2864177.1"/>
    <property type="molecule type" value="Genomic_DNA"/>
</dbReference>
<dbReference type="CDD" id="cd02846">
    <property type="entry name" value="PAZ_argonaute_like"/>
    <property type="match status" value="1"/>
</dbReference>
<dbReference type="SMART" id="SM00949">
    <property type="entry name" value="PAZ"/>
    <property type="match status" value="1"/>
</dbReference>
<dbReference type="SMART" id="SM01163">
    <property type="entry name" value="DUF1785"/>
    <property type="match status" value="1"/>
</dbReference>
<dbReference type="InterPro" id="IPR036085">
    <property type="entry name" value="PAZ_dom_sf"/>
</dbReference>
<evidence type="ECO:0000259" key="4">
    <source>
        <dbReference type="PROSITE" id="PS50822"/>
    </source>
</evidence>
<feature type="domain" description="Piwi" evidence="4">
    <location>
        <begin position="587"/>
        <end position="886"/>
    </location>
</feature>
<dbReference type="InterPro" id="IPR014811">
    <property type="entry name" value="ArgoL1"/>
</dbReference>
<reference evidence="5" key="1">
    <citation type="journal article" date="2020" name="Stud. Mycol.">
        <title>101 Dothideomycetes genomes: a test case for predicting lifestyles and emergence of pathogens.</title>
        <authorList>
            <person name="Haridas S."/>
            <person name="Albert R."/>
            <person name="Binder M."/>
            <person name="Bloem J."/>
            <person name="Labutti K."/>
            <person name="Salamov A."/>
            <person name="Andreopoulos B."/>
            <person name="Baker S."/>
            <person name="Barry K."/>
            <person name="Bills G."/>
            <person name="Bluhm B."/>
            <person name="Cannon C."/>
            <person name="Castanera R."/>
            <person name="Culley D."/>
            <person name="Daum C."/>
            <person name="Ezra D."/>
            <person name="Gonzalez J."/>
            <person name="Henrissat B."/>
            <person name="Kuo A."/>
            <person name="Liang C."/>
            <person name="Lipzen A."/>
            <person name="Lutzoni F."/>
            <person name="Magnuson J."/>
            <person name="Mondo S."/>
            <person name="Nolan M."/>
            <person name="Ohm R."/>
            <person name="Pangilinan J."/>
            <person name="Park H.-J."/>
            <person name="Ramirez L."/>
            <person name="Alfaro M."/>
            <person name="Sun H."/>
            <person name="Tritt A."/>
            <person name="Yoshinaga Y."/>
            <person name="Zwiers L.-H."/>
            <person name="Turgeon B."/>
            <person name="Goodwin S."/>
            <person name="Spatafora J."/>
            <person name="Crous P."/>
            <person name="Grigoriev I."/>
        </authorList>
    </citation>
    <scope>NUCLEOTIDE SEQUENCE</scope>
    <source>
        <strain evidence="5">CBS 480.64</strain>
    </source>
</reference>
<dbReference type="Pfam" id="PF08699">
    <property type="entry name" value="ArgoL1"/>
    <property type="match status" value="1"/>
</dbReference>
<dbReference type="SUPFAM" id="SSF53098">
    <property type="entry name" value="Ribonuclease H-like"/>
    <property type="match status" value="1"/>
</dbReference>
<evidence type="ECO:0000313" key="6">
    <source>
        <dbReference type="Proteomes" id="UP000799421"/>
    </source>
</evidence>
<dbReference type="InterPro" id="IPR032473">
    <property type="entry name" value="Argonaute_Mid_dom"/>
</dbReference>
<dbReference type="PANTHER" id="PTHR22891">
    <property type="entry name" value="EUKARYOTIC TRANSLATION INITIATION FACTOR 2C"/>
    <property type="match status" value="1"/>
</dbReference>
<dbReference type="PROSITE" id="PS50821">
    <property type="entry name" value="PAZ"/>
    <property type="match status" value="1"/>
</dbReference>
<dbReference type="InterPro" id="IPR003100">
    <property type="entry name" value="PAZ_dom"/>
</dbReference>
<dbReference type="OrthoDB" id="10252740at2759"/>
<sequence>MPAGRAAQVAAFKAPIADAPAADATNSQAKVVSYDGAADNAGQGQRPQRHGNANPHNITAKNLDLGVSAWSTVRGYNNSHLVPARPKPSQLGQPCKVGLNAFEVTNFPTKQVYQFDVTVNSGSEKRGLIKRVWNSKAVQEVVGANTIFDGNKLAWSANPLQREMRVEVDLDKEEGRKPREGKPNVHHCVIKPTNPISFQILQGYLNHQCDFDNSILESINFFDHMLRETPSQKYSSIKRSFFARGQQRYNLNGGVEAFKGVYQSLRITHGNNQAPARLSIIVDVANGTFWISQPLHIAAVQLTDRRDVNDLTYSLRQGERSKVGDAIRKRFKRLRVYARHRNRPQADEYVIERVLFQNARDHKFEKDGQQISIFNYFSSQYGIRLQFPDLPLIKMTGKNGPVLPMEVLLIKENQRYPFKINERQTAAMIKFAVTAPPERWQSIQHGLKMLDWANDPVLNSFNVKIAPQRTTVDARLITTPKVQYGVGVADPRTSGRWDLKGKKFLQGNAAPLKSWAVCVLSGRRGGKPDTSVVNNFVREFVRVYQGHGGNIENKNPKITIGTGEDVGGMVTEAWNAAGNQAQYRPQLLFFILPDKDSGNYGRIKRSCDCRYGVVSQCVQYAHAQKAQGQYISNVCMKVNAKLGGSSARAIGPKSGGPTGLFPTPTVIIGADVSHAAPGSQAPSMAAMTCSVDKLALRYAATCETNGYRQEMITTENINGMVKPLIQEWMQNCGGGRFPQTIIYFRDGVSEGQYQQVLDSEVHDMKALLKSANQGVMPQFLVIVGSKRHHVRFFPERGDRNGNPLPGTLVESGVTHPYENDFYLCSHAAIKGTARPMHYHVLLNETRMSNEDIQTMIYEHCYQYIRATTPISQHPAIYYAHIASNRAVPHDPKWSGGTSEIRNEEPSGPSSQAPQDAEKLMVMPNQGGIRGTMWYV</sequence>
<dbReference type="InterPro" id="IPR012337">
    <property type="entry name" value="RNaseH-like_sf"/>
</dbReference>
<evidence type="ECO:0000259" key="3">
    <source>
        <dbReference type="PROSITE" id="PS50821"/>
    </source>
</evidence>
<dbReference type="Pfam" id="PF16487">
    <property type="entry name" value="ArgoMid"/>
    <property type="match status" value="1"/>
</dbReference>
<feature type="domain" description="PAZ" evidence="3">
    <location>
        <begin position="306"/>
        <end position="412"/>
    </location>
</feature>
<dbReference type="InterPro" id="IPR003165">
    <property type="entry name" value="Piwi"/>
</dbReference>
<dbReference type="Gene3D" id="2.170.260.10">
    <property type="entry name" value="paz domain"/>
    <property type="match status" value="1"/>
</dbReference>
<gene>
    <name evidence="5" type="ORF">K470DRAFT_274128</name>
</gene>
<protein>
    <submittedName>
        <fullName evidence="5">Piwi-domain-containing protein</fullName>
    </submittedName>
</protein>
<dbReference type="PROSITE" id="PS50822">
    <property type="entry name" value="PIWI"/>
    <property type="match status" value="1"/>
</dbReference>
<proteinExistence type="inferred from homology"/>
<dbReference type="InterPro" id="IPR032472">
    <property type="entry name" value="ArgoL2"/>
</dbReference>
<keyword evidence="6" id="KW-1185">Reference proteome</keyword>
<organism evidence="5 6">
    <name type="scientific">Piedraia hortae CBS 480.64</name>
    <dbReference type="NCBI Taxonomy" id="1314780"/>
    <lineage>
        <taxon>Eukaryota</taxon>
        <taxon>Fungi</taxon>
        <taxon>Dikarya</taxon>
        <taxon>Ascomycota</taxon>
        <taxon>Pezizomycotina</taxon>
        <taxon>Dothideomycetes</taxon>
        <taxon>Dothideomycetidae</taxon>
        <taxon>Capnodiales</taxon>
        <taxon>Piedraiaceae</taxon>
        <taxon>Piedraia</taxon>
    </lineage>
</organism>
<dbReference type="InterPro" id="IPR045246">
    <property type="entry name" value="Piwi_ago-like"/>
</dbReference>
<name>A0A6A7CA89_9PEZI</name>
<feature type="region of interest" description="Disordered" evidence="2">
    <location>
        <begin position="38"/>
        <end position="57"/>
    </location>
</feature>
<feature type="region of interest" description="Disordered" evidence="2">
    <location>
        <begin position="888"/>
        <end position="916"/>
    </location>
</feature>
<accession>A0A6A7CA89</accession>
<dbReference type="AlphaFoldDB" id="A0A6A7CA89"/>
<evidence type="ECO:0000256" key="2">
    <source>
        <dbReference type="SAM" id="MobiDB-lite"/>
    </source>
</evidence>